<dbReference type="EMBL" id="JAGMVJ010000003">
    <property type="protein sequence ID" value="KAH7092517.1"/>
    <property type="molecule type" value="Genomic_DNA"/>
</dbReference>
<evidence type="ECO:0000256" key="4">
    <source>
        <dbReference type="PIRSR" id="PIRSR606710-1"/>
    </source>
</evidence>
<dbReference type="InterPro" id="IPR041542">
    <property type="entry name" value="GH43_C2"/>
</dbReference>
<dbReference type="PANTHER" id="PTHR42812:SF17">
    <property type="entry name" value="BETA-XYLOSIDASE C-TERMINAL CONCANAVALIN A-LIKE DOMAIN-CONTAINING PROTEIN-RELATED"/>
    <property type="match status" value="1"/>
</dbReference>
<dbReference type="Gene3D" id="2.60.120.200">
    <property type="match status" value="1"/>
</dbReference>
<feature type="chain" id="PRO_5035462505" evidence="7">
    <location>
        <begin position="24"/>
        <end position="582"/>
    </location>
</feature>
<dbReference type="InterPro" id="IPR051795">
    <property type="entry name" value="Glycosyl_Hydrlase_43"/>
</dbReference>
<dbReference type="GO" id="GO:0005975">
    <property type="term" value="P:carbohydrate metabolic process"/>
    <property type="evidence" value="ECO:0007669"/>
    <property type="project" value="InterPro"/>
</dbReference>
<dbReference type="SUPFAM" id="SSF49899">
    <property type="entry name" value="Concanavalin A-like lectins/glucanases"/>
    <property type="match status" value="1"/>
</dbReference>
<dbReference type="Pfam" id="PF04616">
    <property type="entry name" value="Glyco_hydro_43"/>
    <property type="match status" value="1"/>
</dbReference>
<dbReference type="InterPro" id="IPR013320">
    <property type="entry name" value="ConA-like_dom_sf"/>
</dbReference>
<evidence type="ECO:0000256" key="7">
    <source>
        <dbReference type="SAM" id="SignalP"/>
    </source>
</evidence>
<protein>
    <submittedName>
        <fullName evidence="9">Glycoside hydrolase family 43 protein</fullName>
    </submittedName>
</protein>
<accession>A0A8K0RDT7</accession>
<feature type="domain" description="Beta-xylosidase C-terminal Concanavalin A-like" evidence="8">
    <location>
        <begin position="347"/>
        <end position="554"/>
    </location>
</feature>
<proteinExistence type="inferred from homology"/>
<dbReference type="Gene3D" id="2.115.10.20">
    <property type="entry name" value="Glycosyl hydrolase domain, family 43"/>
    <property type="match status" value="1"/>
</dbReference>
<dbReference type="PANTHER" id="PTHR42812">
    <property type="entry name" value="BETA-XYLOSIDASE"/>
    <property type="match status" value="1"/>
</dbReference>
<evidence type="ECO:0000259" key="8">
    <source>
        <dbReference type="Pfam" id="PF17851"/>
    </source>
</evidence>
<feature type="active site" description="Proton donor" evidence="4">
    <location>
        <position position="204"/>
    </location>
</feature>
<evidence type="ECO:0000256" key="5">
    <source>
        <dbReference type="PIRSR" id="PIRSR606710-2"/>
    </source>
</evidence>
<dbReference type="SUPFAM" id="SSF75005">
    <property type="entry name" value="Arabinanase/levansucrase/invertase"/>
    <property type="match status" value="1"/>
</dbReference>
<name>A0A8K0RDT7_9PLEO</name>
<comment type="caution">
    <text evidence="9">The sequence shown here is derived from an EMBL/GenBank/DDBJ whole genome shotgun (WGS) entry which is preliminary data.</text>
</comment>
<feature type="signal peptide" evidence="7">
    <location>
        <begin position="1"/>
        <end position="23"/>
    </location>
</feature>
<reference evidence="9" key="1">
    <citation type="journal article" date="2021" name="Nat. Commun.">
        <title>Genetic determinants of endophytism in the Arabidopsis root mycobiome.</title>
        <authorList>
            <person name="Mesny F."/>
            <person name="Miyauchi S."/>
            <person name="Thiergart T."/>
            <person name="Pickel B."/>
            <person name="Atanasova L."/>
            <person name="Karlsson M."/>
            <person name="Huettel B."/>
            <person name="Barry K.W."/>
            <person name="Haridas S."/>
            <person name="Chen C."/>
            <person name="Bauer D."/>
            <person name="Andreopoulos W."/>
            <person name="Pangilinan J."/>
            <person name="LaButti K."/>
            <person name="Riley R."/>
            <person name="Lipzen A."/>
            <person name="Clum A."/>
            <person name="Drula E."/>
            <person name="Henrissat B."/>
            <person name="Kohler A."/>
            <person name="Grigoriev I.V."/>
            <person name="Martin F.M."/>
            <person name="Hacquard S."/>
        </authorList>
    </citation>
    <scope>NUCLEOTIDE SEQUENCE</scope>
    <source>
        <strain evidence="9">MPI-SDFR-AT-0120</strain>
    </source>
</reference>
<dbReference type="OrthoDB" id="408373at2759"/>
<sequence length="582" mass="63861">MYRKLSIMKYFFSLLSFAAGAWAQYASNNVTFTNPALSGWNSDPSCVRIEDTFFCVTSTFIAFPGLPIYASKDLRNWKLISHAWNRESQLPGVSWSTTEQQMGMYAATIREHDGEIYVVCEYLGVPGGIKGVLFRTTDPFDDKAWSDPVIFSPSKIDPDLFWDDDGTLYVATQGIVLQTLDPKTGELSQPPIPLWNGTGGSWPEGPHLYKRDGYYYLLIAEGGTGTNHAVTIARAKNITGPYEAYEGNPILTNRKTKEYFQTVGHADLFQDAAGSWWGMALATRSGPEYKVYPMGRESVLFPVTWEQGEWPVLQPVRGNMSGWPSMPALSRDVPGSGKWHSDPDVYDFKANSSVPNNLVHWRVPAEGAFQITEKGLEIRPSRNNLTGIPFGDVELSGQRGLSFIGRRQTDTLFKYSVDLVSTPQSADQEAGVTIFLTQVNHIDLGVVYLQESNATNSTGRLHIRFRVESQNVGVAVPQEQLVPVPAEWEASPTRLEISTPNNVTYALSAMSAENPDKALKIGTASAALVSGGNGTFVGSLIGAYATCNGAGEGVQCPGDEAAVFKRWRYEGLGQQIAADEIV</sequence>
<keyword evidence="3 6" id="KW-0326">Glycosidase</keyword>
<keyword evidence="10" id="KW-1185">Reference proteome</keyword>
<dbReference type="Pfam" id="PF17851">
    <property type="entry name" value="GH43_C2"/>
    <property type="match status" value="1"/>
</dbReference>
<organism evidence="9 10">
    <name type="scientific">Paraphoma chrysanthemicola</name>
    <dbReference type="NCBI Taxonomy" id="798071"/>
    <lineage>
        <taxon>Eukaryota</taxon>
        <taxon>Fungi</taxon>
        <taxon>Dikarya</taxon>
        <taxon>Ascomycota</taxon>
        <taxon>Pezizomycotina</taxon>
        <taxon>Dothideomycetes</taxon>
        <taxon>Pleosporomycetidae</taxon>
        <taxon>Pleosporales</taxon>
        <taxon>Pleosporineae</taxon>
        <taxon>Phaeosphaeriaceae</taxon>
        <taxon>Paraphoma</taxon>
    </lineage>
</organism>
<dbReference type="InterPro" id="IPR023296">
    <property type="entry name" value="Glyco_hydro_beta-prop_sf"/>
</dbReference>
<feature type="active site" description="Proton acceptor" evidence="4">
    <location>
        <position position="43"/>
    </location>
</feature>
<keyword evidence="2 6" id="KW-0378">Hydrolase</keyword>
<comment type="similarity">
    <text evidence="1 6">Belongs to the glycosyl hydrolase 43 family.</text>
</comment>
<feature type="site" description="Important for catalytic activity, responsible for pKa modulation of the active site Glu and correct orientation of both the proton donor and substrate" evidence="5">
    <location>
        <position position="157"/>
    </location>
</feature>
<dbReference type="AlphaFoldDB" id="A0A8K0RDT7"/>
<dbReference type="Proteomes" id="UP000813461">
    <property type="component" value="Unassembled WGS sequence"/>
</dbReference>
<dbReference type="CDD" id="cd18833">
    <property type="entry name" value="GH43_PcXyl-like"/>
    <property type="match status" value="1"/>
</dbReference>
<evidence type="ECO:0000313" key="9">
    <source>
        <dbReference type="EMBL" id="KAH7092517.1"/>
    </source>
</evidence>
<evidence type="ECO:0000256" key="6">
    <source>
        <dbReference type="RuleBase" id="RU361187"/>
    </source>
</evidence>
<evidence type="ECO:0000256" key="3">
    <source>
        <dbReference type="ARBA" id="ARBA00023295"/>
    </source>
</evidence>
<evidence type="ECO:0000256" key="1">
    <source>
        <dbReference type="ARBA" id="ARBA00009865"/>
    </source>
</evidence>
<evidence type="ECO:0000256" key="2">
    <source>
        <dbReference type="ARBA" id="ARBA00022801"/>
    </source>
</evidence>
<dbReference type="GO" id="GO:0004553">
    <property type="term" value="F:hydrolase activity, hydrolyzing O-glycosyl compounds"/>
    <property type="evidence" value="ECO:0007669"/>
    <property type="project" value="InterPro"/>
</dbReference>
<gene>
    <name evidence="9" type="ORF">FB567DRAFT_463694</name>
</gene>
<evidence type="ECO:0000313" key="10">
    <source>
        <dbReference type="Proteomes" id="UP000813461"/>
    </source>
</evidence>
<dbReference type="InterPro" id="IPR006710">
    <property type="entry name" value="Glyco_hydro_43"/>
</dbReference>
<keyword evidence="7" id="KW-0732">Signal</keyword>